<protein>
    <submittedName>
        <fullName evidence="1">Uncharacterized protein</fullName>
    </submittedName>
</protein>
<keyword evidence="2" id="KW-1185">Reference proteome</keyword>
<proteinExistence type="predicted"/>
<accession>A0ABZ2KK38</accession>
<name>A0ABZ2KK38_9BACT</name>
<evidence type="ECO:0000313" key="1">
    <source>
        <dbReference type="EMBL" id="WXA99028.1"/>
    </source>
</evidence>
<dbReference type="Proteomes" id="UP001379533">
    <property type="component" value="Chromosome"/>
</dbReference>
<gene>
    <name evidence="1" type="ORF">LZC95_19675</name>
</gene>
<sequence length="82" mass="9302">MDIDREAVMRVMRRSLARCIDRRTSEIDHTRLAEVAAEKLELYEDDDGTIPEELFAIAAEFDQTTAEAAGFLARATGASWRR</sequence>
<dbReference type="RefSeq" id="WP_394849658.1">
    <property type="nucleotide sequence ID" value="NZ_CP089982.1"/>
</dbReference>
<organism evidence="1 2">
    <name type="scientific">Pendulispora brunnea</name>
    <dbReference type="NCBI Taxonomy" id="2905690"/>
    <lineage>
        <taxon>Bacteria</taxon>
        <taxon>Pseudomonadati</taxon>
        <taxon>Myxococcota</taxon>
        <taxon>Myxococcia</taxon>
        <taxon>Myxococcales</taxon>
        <taxon>Sorangiineae</taxon>
        <taxon>Pendulisporaceae</taxon>
        <taxon>Pendulispora</taxon>
    </lineage>
</organism>
<dbReference type="EMBL" id="CP089982">
    <property type="protein sequence ID" value="WXA99028.1"/>
    <property type="molecule type" value="Genomic_DNA"/>
</dbReference>
<reference evidence="1 2" key="1">
    <citation type="submission" date="2021-12" db="EMBL/GenBank/DDBJ databases">
        <title>Discovery of the Pendulisporaceae a myxobacterial family with distinct sporulation behavior and unique specialized metabolism.</title>
        <authorList>
            <person name="Garcia R."/>
            <person name="Popoff A."/>
            <person name="Bader C.D."/>
            <person name="Loehr J."/>
            <person name="Walesch S."/>
            <person name="Walt C."/>
            <person name="Boldt J."/>
            <person name="Bunk B."/>
            <person name="Haeckl F.J.F.P.J."/>
            <person name="Gunesch A.P."/>
            <person name="Birkelbach J."/>
            <person name="Nuebel U."/>
            <person name="Pietschmann T."/>
            <person name="Bach T."/>
            <person name="Mueller R."/>
        </authorList>
    </citation>
    <scope>NUCLEOTIDE SEQUENCE [LARGE SCALE GENOMIC DNA]</scope>
    <source>
        <strain evidence="1 2">MSr12523</strain>
    </source>
</reference>
<evidence type="ECO:0000313" key="2">
    <source>
        <dbReference type="Proteomes" id="UP001379533"/>
    </source>
</evidence>